<name>A0A815IFG4_9BILA</name>
<dbReference type="Proteomes" id="UP000663832">
    <property type="component" value="Unassembled WGS sequence"/>
</dbReference>
<dbReference type="EMBL" id="CAJNOM010000331">
    <property type="protein sequence ID" value="CAF1364708.1"/>
    <property type="molecule type" value="Genomic_DNA"/>
</dbReference>
<dbReference type="AlphaFoldDB" id="A0A815IFG4"/>
<gene>
    <name evidence="1" type="ORF">BJG266_LOCUS11203</name>
    <name evidence="2" type="ORF">QVE165_LOCUS34754</name>
</gene>
<evidence type="ECO:0000313" key="2">
    <source>
        <dbReference type="EMBL" id="CAF1364708.1"/>
    </source>
</evidence>
<comment type="caution">
    <text evidence="2">The sequence shown here is derived from an EMBL/GenBank/DDBJ whole genome shotgun (WGS) entry which is preliminary data.</text>
</comment>
<evidence type="ECO:0000313" key="1">
    <source>
        <dbReference type="EMBL" id="CAF0914813.1"/>
    </source>
</evidence>
<reference evidence="2" key="1">
    <citation type="submission" date="2021-02" db="EMBL/GenBank/DDBJ databases">
        <authorList>
            <person name="Nowell W R."/>
        </authorList>
    </citation>
    <scope>NUCLEOTIDE SEQUENCE</scope>
</reference>
<dbReference type="OrthoDB" id="10060750at2759"/>
<protein>
    <submittedName>
        <fullName evidence="2">Uncharacterized protein</fullName>
    </submittedName>
</protein>
<accession>A0A815IFG4</accession>
<dbReference type="EMBL" id="CAJNOI010000040">
    <property type="protein sequence ID" value="CAF0914813.1"/>
    <property type="molecule type" value="Genomic_DNA"/>
</dbReference>
<sequence length="143" mass="15964">MPPKSRIDEKAFQKALQSLRIDELHLLDSSTSTGGVWGRLCIEMSKPDNIENRRACYDAWKKKRYNSHDIVSSILQEVQQSTNIETVQNEVPEENLSCDEPSTQQTKIGTHINITQSTSSTPTTCTATTNDNQLTEIPVSGIV</sequence>
<evidence type="ECO:0000313" key="3">
    <source>
        <dbReference type="Proteomes" id="UP000663832"/>
    </source>
</evidence>
<organism evidence="2 3">
    <name type="scientific">Adineta steineri</name>
    <dbReference type="NCBI Taxonomy" id="433720"/>
    <lineage>
        <taxon>Eukaryota</taxon>
        <taxon>Metazoa</taxon>
        <taxon>Spiralia</taxon>
        <taxon>Gnathifera</taxon>
        <taxon>Rotifera</taxon>
        <taxon>Eurotatoria</taxon>
        <taxon>Bdelloidea</taxon>
        <taxon>Adinetida</taxon>
        <taxon>Adinetidae</taxon>
        <taxon>Adineta</taxon>
    </lineage>
</organism>
<proteinExistence type="predicted"/>
<keyword evidence="3" id="KW-1185">Reference proteome</keyword>
<dbReference type="Proteomes" id="UP000663877">
    <property type="component" value="Unassembled WGS sequence"/>
</dbReference>